<dbReference type="EMBL" id="AJIX01000013">
    <property type="protein sequence ID" value="KGR13688.1"/>
    <property type="molecule type" value="Genomic_DNA"/>
</dbReference>
<dbReference type="PANTHER" id="PTHR48106">
    <property type="entry name" value="QUINONE OXIDOREDUCTASE PIG3-RELATED"/>
    <property type="match status" value="1"/>
</dbReference>
<dbReference type="Pfam" id="PF00107">
    <property type="entry name" value="ADH_zinc_N"/>
    <property type="match status" value="1"/>
</dbReference>
<dbReference type="InterPro" id="IPR002364">
    <property type="entry name" value="Quin_OxRdtase/zeta-crystal_CS"/>
</dbReference>
<dbReference type="GO" id="GO:0005829">
    <property type="term" value="C:cytosol"/>
    <property type="evidence" value="ECO:0007669"/>
    <property type="project" value="TreeGrafter"/>
</dbReference>
<feature type="domain" description="Enoyl reductase (ER)" evidence="6">
    <location>
        <begin position="67"/>
        <end position="381"/>
    </location>
</feature>
<dbReference type="InterPro" id="IPR013154">
    <property type="entry name" value="ADH-like_N"/>
</dbReference>
<dbReference type="SMART" id="SM00829">
    <property type="entry name" value="PKS_ER"/>
    <property type="match status" value="1"/>
</dbReference>
<feature type="transmembrane region" description="Helical" evidence="5">
    <location>
        <begin position="23"/>
        <end position="43"/>
    </location>
</feature>
<dbReference type="GO" id="GO:0035925">
    <property type="term" value="F:mRNA 3'-UTR AU-rich region binding"/>
    <property type="evidence" value="ECO:0007669"/>
    <property type="project" value="TreeGrafter"/>
</dbReference>
<dbReference type="CDD" id="cd05286">
    <property type="entry name" value="QOR2"/>
    <property type="match status" value="1"/>
</dbReference>
<dbReference type="Gene3D" id="3.90.180.10">
    <property type="entry name" value="Medium-chain alcohol dehydrogenases, catalytic domain"/>
    <property type="match status" value="1"/>
</dbReference>
<protein>
    <recommendedName>
        <fullName evidence="4">Probable quinone oxidoreductase</fullName>
    </recommendedName>
    <alternativeName>
        <fullName evidence="3">NADPH:quinone reductase</fullName>
    </alternativeName>
</protein>
<comment type="caution">
    <text evidence="7">The sequence shown here is derived from an EMBL/GenBank/DDBJ whole genome shotgun (WGS) entry which is preliminary data.</text>
</comment>
<dbReference type="AlphaFoldDB" id="A0AB34PUJ5"/>
<organism evidence="7 8">
    <name type="scientific">Candida albicans P78048</name>
    <dbReference type="NCBI Taxonomy" id="1094989"/>
    <lineage>
        <taxon>Eukaryota</taxon>
        <taxon>Fungi</taxon>
        <taxon>Dikarya</taxon>
        <taxon>Ascomycota</taxon>
        <taxon>Saccharomycotina</taxon>
        <taxon>Pichiomycetes</taxon>
        <taxon>Debaryomycetaceae</taxon>
        <taxon>Candida/Lodderomyces clade</taxon>
        <taxon>Candida</taxon>
    </lineage>
</organism>
<name>A0AB34PUJ5_CANAX</name>
<evidence type="ECO:0000256" key="1">
    <source>
        <dbReference type="ARBA" id="ARBA00022857"/>
    </source>
</evidence>
<dbReference type="InterPro" id="IPR020843">
    <property type="entry name" value="ER"/>
</dbReference>
<gene>
    <name evidence="7" type="ORF">MG3_02118</name>
</gene>
<keyword evidence="5" id="KW-0812">Transmembrane</keyword>
<evidence type="ECO:0000256" key="3">
    <source>
        <dbReference type="ARBA" id="ARBA00043088"/>
    </source>
</evidence>
<keyword evidence="2" id="KW-0560">Oxidoreductase</keyword>
<dbReference type="SUPFAM" id="SSF51735">
    <property type="entry name" value="NAD(P)-binding Rossmann-fold domains"/>
    <property type="match status" value="1"/>
</dbReference>
<dbReference type="InterPro" id="IPR013149">
    <property type="entry name" value="ADH-like_C"/>
</dbReference>
<dbReference type="GO" id="GO:0070402">
    <property type="term" value="F:NADPH binding"/>
    <property type="evidence" value="ECO:0007669"/>
    <property type="project" value="TreeGrafter"/>
</dbReference>
<dbReference type="PROSITE" id="PS01162">
    <property type="entry name" value="QOR_ZETA_CRYSTAL"/>
    <property type="match status" value="1"/>
</dbReference>
<dbReference type="SUPFAM" id="SSF50129">
    <property type="entry name" value="GroES-like"/>
    <property type="match status" value="1"/>
</dbReference>
<dbReference type="Pfam" id="PF08240">
    <property type="entry name" value="ADH_N"/>
    <property type="match status" value="1"/>
</dbReference>
<keyword evidence="1" id="KW-0521">NADP</keyword>
<dbReference type="GO" id="GO:0003960">
    <property type="term" value="F:quinone reductase (NADPH) activity"/>
    <property type="evidence" value="ECO:0007669"/>
    <property type="project" value="InterPro"/>
</dbReference>
<evidence type="ECO:0000313" key="8">
    <source>
        <dbReference type="Proteomes" id="UP000030161"/>
    </source>
</evidence>
<keyword evidence="5" id="KW-0472">Membrane</keyword>
<dbReference type="Proteomes" id="UP000030161">
    <property type="component" value="Unassembled WGS sequence"/>
</dbReference>
<dbReference type="PANTHER" id="PTHR48106:SF13">
    <property type="entry name" value="QUINONE OXIDOREDUCTASE-RELATED"/>
    <property type="match status" value="1"/>
</dbReference>
<dbReference type="FunFam" id="3.40.50.720:FF:000053">
    <property type="entry name" value="Quinone oxidoreductase 1"/>
    <property type="match status" value="1"/>
</dbReference>
<evidence type="ECO:0000256" key="5">
    <source>
        <dbReference type="SAM" id="Phobius"/>
    </source>
</evidence>
<reference evidence="7 8" key="1">
    <citation type="submission" date="2013-12" db="EMBL/GenBank/DDBJ databases">
        <title>The Genome Sequence of Candida albicans P78048.</title>
        <authorList>
            <consortium name="The Broad Institute Genome Sequencing Platform"/>
            <consortium name="The Broad Institute Genome Sequencing Center for Infectious Disease"/>
            <person name="Cuomo C."/>
            <person name="Bennett R."/>
            <person name="Hirakawa M."/>
            <person name="Noverr M."/>
            <person name="Mitchell A."/>
            <person name="Young S.K."/>
            <person name="Zeng Q."/>
            <person name="Gargeya S."/>
            <person name="Fitzgerald M."/>
            <person name="Abouelleil A."/>
            <person name="Alvarado L."/>
            <person name="Berlin A.M."/>
            <person name="Chapman S.B."/>
            <person name="Dewar J."/>
            <person name="Goldberg J."/>
            <person name="Griggs A."/>
            <person name="Gujja S."/>
            <person name="Hansen M."/>
            <person name="Howarth C."/>
            <person name="Imamovic A."/>
            <person name="Larimer J."/>
            <person name="McCowan C."/>
            <person name="Murphy C."/>
            <person name="Pearson M."/>
            <person name="Priest M."/>
            <person name="Roberts A."/>
            <person name="Saif S."/>
            <person name="Shea T."/>
            <person name="Sykes S."/>
            <person name="Wortman J."/>
            <person name="Nusbaum C."/>
            <person name="Birren B."/>
        </authorList>
    </citation>
    <scope>NUCLEOTIDE SEQUENCE [LARGE SCALE GENOMIC DNA]</scope>
    <source>
        <strain evidence="7 8">P78048</strain>
    </source>
</reference>
<evidence type="ECO:0000256" key="2">
    <source>
        <dbReference type="ARBA" id="ARBA00023002"/>
    </source>
</evidence>
<dbReference type="InterPro" id="IPR036291">
    <property type="entry name" value="NAD(P)-bd_dom_sf"/>
</dbReference>
<evidence type="ECO:0000313" key="7">
    <source>
        <dbReference type="EMBL" id="KGR13688.1"/>
    </source>
</evidence>
<evidence type="ECO:0000259" key="6">
    <source>
        <dbReference type="SMART" id="SM00829"/>
    </source>
</evidence>
<dbReference type="GO" id="GO:0008270">
    <property type="term" value="F:zinc ion binding"/>
    <property type="evidence" value="ECO:0007669"/>
    <property type="project" value="InterPro"/>
</dbReference>
<evidence type="ECO:0000256" key="4">
    <source>
        <dbReference type="ARBA" id="ARBA00070796"/>
    </source>
</evidence>
<sequence length="384" mass="42909">MQLINQFSKSPPLLQFNSPNFKFIFKYSLLLFFLIIVIFLFLYPPSIYQIMSILPETQKVVLHRENGDYDVIEYSDFPTPKIESSHDIIVKNSYAGVNFIEAYFRKGIYKSSLPYVFGREASGEVVAVGDEVSTLKVGDKIAYLSPNTFAQYTKITDDNYKYIKLPDNASDVELKIYGSLFLQGLTALTFVNEAYKVQKDDYILVWAAAGGVGKILVQLISQLGAHVIAVASTPEKLKIAQDLGAEFLINSTSDDIVEKVKEITNGEGVAASFDSVGKDTFEISLNSIKRKGTFVSYGNASGPVTPFPLSILSPKNIKIARPQLYAYIGNADEWDHYSTELLKLFESGKLKFDIFKTYDLKDYVQAAKDLEGRKTTGKLTLKIS</sequence>
<proteinExistence type="predicted"/>
<dbReference type="InterPro" id="IPR011032">
    <property type="entry name" value="GroES-like_sf"/>
</dbReference>
<dbReference type="Gene3D" id="3.40.50.720">
    <property type="entry name" value="NAD(P)-binding Rossmann-like Domain"/>
    <property type="match status" value="1"/>
</dbReference>
<accession>A0AB34PUJ5</accession>
<dbReference type="InterPro" id="IPR047618">
    <property type="entry name" value="QOR-like"/>
</dbReference>
<keyword evidence="5" id="KW-1133">Transmembrane helix</keyword>